<dbReference type="Pfam" id="PF06527">
    <property type="entry name" value="TniQ"/>
    <property type="match status" value="1"/>
</dbReference>
<name>A0ABW9UIX8_9BACL</name>
<proteinExistence type="predicted"/>
<reference evidence="2 3" key="1">
    <citation type="submission" date="2019-12" db="EMBL/GenBank/DDBJ databases">
        <authorList>
            <person name="Huq M.A."/>
        </authorList>
    </citation>
    <scope>NUCLEOTIDE SEQUENCE [LARGE SCALE GENOMIC DNA]</scope>
    <source>
        <strain evidence="2 3">MAH-34</strain>
    </source>
</reference>
<evidence type="ECO:0000313" key="2">
    <source>
        <dbReference type="EMBL" id="MVQ39476.1"/>
    </source>
</evidence>
<accession>A0ABW9UIX8</accession>
<evidence type="ECO:0000313" key="3">
    <source>
        <dbReference type="Proteomes" id="UP000467637"/>
    </source>
</evidence>
<dbReference type="InterPro" id="IPR009492">
    <property type="entry name" value="TniQ"/>
</dbReference>
<dbReference type="EMBL" id="WSEM01000034">
    <property type="protein sequence ID" value="MVQ39476.1"/>
    <property type="molecule type" value="Genomic_DNA"/>
</dbReference>
<evidence type="ECO:0000259" key="1">
    <source>
        <dbReference type="Pfam" id="PF06527"/>
    </source>
</evidence>
<comment type="caution">
    <text evidence="2">The sequence shown here is derived from an EMBL/GenBank/DDBJ whole genome shotgun (WGS) entry which is preliminary data.</text>
</comment>
<organism evidence="2 3">
    <name type="scientific">Paenibacillus anseongense</name>
    <dbReference type="NCBI Taxonomy" id="2682845"/>
    <lineage>
        <taxon>Bacteria</taxon>
        <taxon>Bacillati</taxon>
        <taxon>Bacillota</taxon>
        <taxon>Bacilli</taxon>
        <taxon>Bacillales</taxon>
        <taxon>Paenibacillaceae</taxon>
        <taxon>Paenibacillus</taxon>
    </lineage>
</organism>
<dbReference type="Proteomes" id="UP000467637">
    <property type="component" value="Unassembled WGS sequence"/>
</dbReference>
<sequence length="577" mass="68461">MKNDNYGKLLIRPFIQCNESLSGFLYRVSLMNNYRFSYLSNFLHLSIYEAQNNEFNQEAIEKFSDLVLRNNDSISEKNGYNLNNFFGYELYSKIIMKNKVKYCPLCIKEKYYHRTVWCFTPIHLCVFHNLMLVDQCPQCEHSISMADFMNRRCEICSLNYEDRESANNDNLILMKSQQQLINCVWDKERYVIPYCNFGQYFRLANSSYHLLINGKDYTAMTTEKLSFFYNRSKGGKSGLKLANALANVYWMYLDFPRNFYIVLGDFLNRNEGKQRYERLKNFEIIFDDQEFNWVQNAYNAYFLKQIDEGYVRKDFSVFKKNPGLLADRCKIRREEVRQVTGIAYEKLHELSDYSELHIEKKYLHGQQRYLVEKTTLDDFLKNRQSLISKKEVGLIIGFIPDTVQKIANAGYLTPIRVANSPNAMFQIDEVNKLMQDCLGEYTENLDPSMVRFHNVLSKYAKYAFTILEIIAFTYSGHLNPYRNSESQTLADNYYDEGQLKSCLDLLKRRRQEEKGLHFNDVTKILKIGEKKLWRILREQDIKADFTLVMKDGRKRYYFKEETVSRIKRCKNLLEGMS</sequence>
<gene>
    <name evidence="2" type="ORF">GON05_33285</name>
</gene>
<keyword evidence="3" id="KW-1185">Reference proteome</keyword>
<protein>
    <recommendedName>
        <fullName evidence="1">TniQ domain-containing protein</fullName>
    </recommendedName>
</protein>
<feature type="domain" description="TniQ" evidence="1">
    <location>
        <begin position="11"/>
        <end position="132"/>
    </location>
</feature>